<dbReference type="Pfam" id="PF13460">
    <property type="entry name" value="NAD_binding_10"/>
    <property type="match status" value="1"/>
</dbReference>
<dbReference type="PANTHER" id="PTHR42687:SF1">
    <property type="entry name" value="L-THREONINE 3-DEHYDROGENASE, MITOCHONDRIAL"/>
    <property type="match status" value="1"/>
</dbReference>
<dbReference type="Proteomes" id="UP000320011">
    <property type="component" value="Unassembled WGS sequence"/>
</dbReference>
<evidence type="ECO:0000313" key="3">
    <source>
        <dbReference type="EMBL" id="TVT51848.1"/>
    </source>
</evidence>
<dbReference type="OrthoDB" id="9772736at2"/>
<keyword evidence="4" id="KW-1185">Reference proteome</keyword>
<name>A0A558CSU5_9PSEU</name>
<comment type="caution">
    <text evidence="3">The sequence shown here is derived from an EMBL/GenBank/DDBJ whole genome shotgun (WGS) entry which is preliminary data.</text>
</comment>
<proteinExistence type="inferred from homology"/>
<dbReference type="RefSeq" id="WP_144588196.1">
    <property type="nucleotide sequence ID" value="NZ_VJWX01000114.1"/>
</dbReference>
<gene>
    <name evidence="3" type="ORF">FNH05_13980</name>
</gene>
<dbReference type="AlphaFoldDB" id="A0A558CSU5"/>
<organism evidence="3 4">
    <name type="scientific">Amycolatopsis rhizosphaerae</name>
    <dbReference type="NCBI Taxonomy" id="2053003"/>
    <lineage>
        <taxon>Bacteria</taxon>
        <taxon>Bacillati</taxon>
        <taxon>Actinomycetota</taxon>
        <taxon>Actinomycetes</taxon>
        <taxon>Pseudonocardiales</taxon>
        <taxon>Pseudonocardiaceae</taxon>
        <taxon>Amycolatopsis</taxon>
    </lineage>
</organism>
<comment type="similarity">
    <text evidence="1">Belongs to the NAD(P)-dependent epimerase/dehydratase family.</text>
</comment>
<reference evidence="3 4" key="1">
    <citation type="submission" date="2019-07" db="EMBL/GenBank/DDBJ databases">
        <authorList>
            <person name="Duangmal K."/>
            <person name="Teo W.F.A."/>
        </authorList>
    </citation>
    <scope>NUCLEOTIDE SEQUENCE [LARGE SCALE GENOMIC DNA]</scope>
    <source>
        <strain evidence="3 4">TBRC 6029</strain>
    </source>
</reference>
<dbReference type="InterPro" id="IPR051225">
    <property type="entry name" value="NAD(P)_epim/dehydratase"/>
</dbReference>
<dbReference type="Gene3D" id="3.40.50.720">
    <property type="entry name" value="NAD(P)-binding Rossmann-like Domain"/>
    <property type="match status" value="1"/>
</dbReference>
<evidence type="ECO:0000256" key="1">
    <source>
        <dbReference type="ARBA" id="ARBA00007637"/>
    </source>
</evidence>
<accession>A0A558CSU5</accession>
<sequence length="472" mass="52286">MTTRRRKVFLTGATGNWGREALREFVARSDRFEVVALVLPAESGHPVVAEFAGRASFVFGDLTDYEPVERCVRDADYVVHVGAVVSPFADDHPELTRAVNVGGARNIIRAVRARPDPDAVGVVMIGSIAETGDRNPPHHWGRIGDPVKASEFDVYAQSKIEAERALVDSGLRRWAWLRQTGIFHPGLLGIRDPIMTHTPLAGVMEWASVGDSARLLVNACEDGVPEEFWGGVYNIGGGEEWRLTNWEFQVRLLGALGVRDVRRFFARDWFATRNFHGQWYTDSDRLEELVPFRSDTFGEALARAVAEAPGSLRLAGRVPAWLVKRFVTAPLVRRPRGTMSWIESDDEAHIRAFFGSRGEWAAIGDWSTFSPPRPSKTPSFVDHGYDEAKDPATWTLDDLAAAADFRGGALVSGALPPEPYTTPLDWKCADGHTFRGSPRLILTAGHWCPVCVAEPADYRRQAEANKFLAQVV</sequence>
<protein>
    <submittedName>
        <fullName evidence="3">NAD(P)-dependent oxidoreductase</fullName>
    </submittedName>
</protein>
<dbReference type="InterPro" id="IPR036291">
    <property type="entry name" value="NAD(P)-bd_dom_sf"/>
</dbReference>
<dbReference type="GO" id="GO:0006567">
    <property type="term" value="P:L-threonine catabolic process"/>
    <property type="evidence" value="ECO:0007669"/>
    <property type="project" value="TreeGrafter"/>
</dbReference>
<dbReference type="SUPFAM" id="SSF51735">
    <property type="entry name" value="NAD(P)-binding Rossmann-fold domains"/>
    <property type="match status" value="1"/>
</dbReference>
<dbReference type="GO" id="GO:0008743">
    <property type="term" value="F:L-threonine 3-dehydrogenase activity"/>
    <property type="evidence" value="ECO:0007669"/>
    <property type="project" value="TreeGrafter"/>
</dbReference>
<evidence type="ECO:0000313" key="4">
    <source>
        <dbReference type="Proteomes" id="UP000320011"/>
    </source>
</evidence>
<evidence type="ECO:0000259" key="2">
    <source>
        <dbReference type="Pfam" id="PF13460"/>
    </source>
</evidence>
<dbReference type="InterPro" id="IPR016040">
    <property type="entry name" value="NAD(P)-bd_dom"/>
</dbReference>
<feature type="domain" description="NAD(P)-binding" evidence="2">
    <location>
        <begin position="12"/>
        <end position="179"/>
    </location>
</feature>
<dbReference type="EMBL" id="VJWX01000114">
    <property type="protein sequence ID" value="TVT51848.1"/>
    <property type="molecule type" value="Genomic_DNA"/>
</dbReference>
<dbReference type="PANTHER" id="PTHR42687">
    <property type="entry name" value="L-THREONINE 3-DEHYDROGENASE"/>
    <property type="match status" value="1"/>
</dbReference>
<reference evidence="3 4" key="2">
    <citation type="submission" date="2019-08" db="EMBL/GenBank/DDBJ databases">
        <title>Amycolatopsis acidicola sp. nov., isolated from peat swamp forest soil.</title>
        <authorList>
            <person name="Srisuk N."/>
        </authorList>
    </citation>
    <scope>NUCLEOTIDE SEQUENCE [LARGE SCALE GENOMIC DNA]</scope>
    <source>
        <strain evidence="3 4">TBRC 6029</strain>
    </source>
</reference>